<proteinExistence type="predicted"/>
<organism evidence="1 2">
    <name type="scientific">Patiriisocius hiemis</name>
    <dbReference type="NCBI Taxonomy" id="3075604"/>
    <lineage>
        <taxon>Bacteria</taxon>
        <taxon>Pseudomonadati</taxon>
        <taxon>Bacteroidota</taxon>
        <taxon>Flavobacteriia</taxon>
        <taxon>Flavobacteriales</taxon>
        <taxon>Flavobacteriaceae</taxon>
        <taxon>Patiriisocius</taxon>
    </lineage>
</organism>
<dbReference type="EMBL" id="JAVRHZ010000001">
    <property type="protein sequence ID" value="MDT0554499.1"/>
    <property type="molecule type" value="Genomic_DNA"/>
</dbReference>
<sequence length="69" mass="8324">MNENLELMDLGITPLTRELLINYIRIQYEENADYSYDSLRAELLLLERENRLHELFLAEEQANYYVGRE</sequence>
<name>A0ABU2Y8K2_9FLAO</name>
<dbReference type="Proteomes" id="UP001254488">
    <property type="component" value="Unassembled WGS sequence"/>
</dbReference>
<protein>
    <submittedName>
        <fullName evidence="1">Uncharacterized protein</fullName>
    </submittedName>
</protein>
<evidence type="ECO:0000313" key="2">
    <source>
        <dbReference type="Proteomes" id="UP001254488"/>
    </source>
</evidence>
<dbReference type="RefSeq" id="WP_311331464.1">
    <property type="nucleotide sequence ID" value="NZ_JAVRHZ010000001.1"/>
</dbReference>
<keyword evidence="2" id="KW-1185">Reference proteome</keyword>
<comment type="caution">
    <text evidence="1">The sequence shown here is derived from an EMBL/GenBank/DDBJ whole genome shotgun (WGS) entry which is preliminary data.</text>
</comment>
<gene>
    <name evidence="1" type="ORF">RM538_00675</name>
</gene>
<reference evidence="1 2" key="1">
    <citation type="submission" date="2023-09" db="EMBL/GenBank/DDBJ databases">
        <authorList>
            <person name="Rey-Velasco X."/>
        </authorList>
    </citation>
    <scope>NUCLEOTIDE SEQUENCE [LARGE SCALE GENOMIC DNA]</scope>
    <source>
        <strain evidence="1 2">W242</strain>
    </source>
</reference>
<evidence type="ECO:0000313" key="1">
    <source>
        <dbReference type="EMBL" id="MDT0554499.1"/>
    </source>
</evidence>
<accession>A0ABU2Y8K2</accession>